<evidence type="ECO:0000313" key="2">
    <source>
        <dbReference type="Proteomes" id="UP000799766"/>
    </source>
</evidence>
<proteinExistence type="predicted"/>
<protein>
    <submittedName>
        <fullName evidence="1">Uncharacterized protein</fullName>
    </submittedName>
</protein>
<keyword evidence="2" id="KW-1185">Reference proteome</keyword>
<sequence>MKKGFFLIAAARASTLCLGHVLITVRTYLPRACWRCLQATFCGHGSYPRGCEKDIFCSCLIKINTCDSAIFVSSYRNRPYL</sequence>
<reference evidence="1" key="1">
    <citation type="journal article" date="2020" name="Stud. Mycol.">
        <title>101 Dothideomycetes genomes: a test case for predicting lifestyles and emergence of pathogens.</title>
        <authorList>
            <person name="Haridas S."/>
            <person name="Albert R."/>
            <person name="Binder M."/>
            <person name="Bloem J."/>
            <person name="Labutti K."/>
            <person name="Salamov A."/>
            <person name="Andreopoulos B."/>
            <person name="Baker S."/>
            <person name="Barry K."/>
            <person name="Bills G."/>
            <person name="Bluhm B."/>
            <person name="Cannon C."/>
            <person name="Castanera R."/>
            <person name="Culley D."/>
            <person name="Daum C."/>
            <person name="Ezra D."/>
            <person name="Gonzalez J."/>
            <person name="Henrissat B."/>
            <person name="Kuo A."/>
            <person name="Liang C."/>
            <person name="Lipzen A."/>
            <person name="Lutzoni F."/>
            <person name="Magnuson J."/>
            <person name="Mondo S."/>
            <person name="Nolan M."/>
            <person name="Ohm R."/>
            <person name="Pangilinan J."/>
            <person name="Park H.-J."/>
            <person name="Ramirez L."/>
            <person name="Alfaro M."/>
            <person name="Sun H."/>
            <person name="Tritt A."/>
            <person name="Yoshinaga Y."/>
            <person name="Zwiers L.-H."/>
            <person name="Turgeon B."/>
            <person name="Goodwin S."/>
            <person name="Spatafora J."/>
            <person name="Crous P."/>
            <person name="Grigoriev I."/>
        </authorList>
    </citation>
    <scope>NUCLEOTIDE SEQUENCE</scope>
    <source>
        <strain evidence="1">ATCC 16933</strain>
    </source>
</reference>
<accession>A0A6A6PAX3</accession>
<dbReference type="EMBL" id="MU001672">
    <property type="protein sequence ID" value="KAF2460999.1"/>
    <property type="molecule type" value="Genomic_DNA"/>
</dbReference>
<dbReference type="AlphaFoldDB" id="A0A6A6PAX3"/>
<evidence type="ECO:0000313" key="1">
    <source>
        <dbReference type="EMBL" id="KAF2460999.1"/>
    </source>
</evidence>
<name>A0A6A6PAX3_9PEZI</name>
<dbReference type="Proteomes" id="UP000799766">
    <property type="component" value="Unassembled WGS sequence"/>
</dbReference>
<organism evidence="1 2">
    <name type="scientific">Lineolata rhizophorae</name>
    <dbReference type="NCBI Taxonomy" id="578093"/>
    <lineage>
        <taxon>Eukaryota</taxon>
        <taxon>Fungi</taxon>
        <taxon>Dikarya</taxon>
        <taxon>Ascomycota</taxon>
        <taxon>Pezizomycotina</taxon>
        <taxon>Dothideomycetes</taxon>
        <taxon>Dothideomycetes incertae sedis</taxon>
        <taxon>Lineolatales</taxon>
        <taxon>Lineolataceae</taxon>
        <taxon>Lineolata</taxon>
    </lineage>
</organism>
<gene>
    <name evidence="1" type="ORF">BDY21DRAFT_334018</name>
</gene>